<dbReference type="PROSITE" id="PS51257">
    <property type="entry name" value="PROKAR_LIPOPROTEIN"/>
    <property type="match status" value="1"/>
</dbReference>
<evidence type="ECO:0000256" key="5">
    <source>
        <dbReference type="ARBA" id="ARBA00023237"/>
    </source>
</evidence>
<feature type="domain" description="RagB/SusD" evidence="7">
    <location>
        <begin position="356"/>
        <end position="505"/>
    </location>
</feature>
<keyword evidence="10" id="KW-1185">Reference proteome</keyword>
<evidence type="ECO:0000256" key="2">
    <source>
        <dbReference type="ARBA" id="ARBA00006275"/>
    </source>
</evidence>
<gene>
    <name evidence="9" type="ORF">SAMN06265219_11446</name>
</gene>
<evidence type="ECO:0000313" key="9">
    <source>
        <dbReference type="EMBL" id="SMO89020.1"/>
    </source>
</evidence>
<feature type="signal peptide" evidence="6">
    <location>
        <begin position="1"/>
        <end position="31"/>
    </location>
</feature>
<evidence type="ECO:0000256" key="4">
    <source>
        <dbReference type="ARBA" id="ARBA00023136"/>
    </source>
</evidence>
<dbReference type="InterPro" id="IPR012944">
    <property type="entry name" value="SusD_RagB_dom"/>
</dbReference>
<feature type="domain" description="SusD-like N-terminal" evidence="8">
    <location>
        <begin position="29"/>
        <end position="236"/>
    </location>
</feature>
<dbReference type="InterPro" id="IPR011990">
    <property type="entry name" value="TPR-like_helical_dom_sf"/>
</dbReference>
<dbReference type="SUPFAM" id="SSF48452">
    <property type="entry name" value="TPR-like"/>
    <property type="match status" value="1"/>
</dbReference>
<dbReference type="Proteomes" id="UP000317557">
    <property type="component" value="Unassembled WGS sequence"/>
</dbReference>
<dbReference type="Pfam" id="PF07980">
    <property type="entry name" value="SusD_RagB"/>
    <property type="match status" value="1"/>
</dbReference>
<dbReference type="EMBL" id="FXTP01000014">
    <property type="protein sequence ID" value="SMO89020.1"/>
    <property type="molecule type" value="Genomic_DNA"/>
</dbReference>
<comment type="similarity">
    <text evidence="2">Belongs to the SusD family.</text>
</comment>
<keyword evidence="3 6" id="KW-0732">Signal</keyword>
<sequence length="505" mass="57892">MKTRTNRSTVFSMKFSVIIFSLLMLSSCDFLDENPKSTITTDNFYQTESDAISATNALYDYLSVGTQGIFDPSFGGIFFNDYWVFHDLVSDNAFETITSQEYRNLSEFNHTPDNIRIEFYWQDLYKTINAANVVIDRLPAIDFAENRKQHLISEARFIRGMMYFELARTFGDVPLMVEATTDVSTSYKPRVPRAEVYQQVIEDLEFAEQNLSETFRVGKGRPTPMAATALLSKVYLYMGQFELAAEKSKEVIDSGNYFLWDDYADIFKIENMNEGEIIFAVNFSGTQSEGFKPNQYLVRLLPSGLDQDGEGPENAQGWERPTDDLYDSFANNDRRKSVTFIESFTYSDGSTVSFEPHFGKFWDQEAEPRANNTDTDVIYLRYADVLLIYAEALNEINNGPTAEAFAAINQVRQRARFDGETERNVLPDLSGLNYQQFRDAILRERRWEFVMEGQRWGDLVRMGKLVETVNASGKENASPAPTHTLFPIPQRERNINNNLTQNSGY</sequence>
<keyword evidence="4" id="KW-0472">Membrane</keyword>
<dbReference type="CDD" id="cd08977">
    <property type="entry name" value="SusD"/>
    <property type="match status" value="1"/>
</dbReference>
<dbReference type="GO" id="GO:0009279">
    <property type="term" value="C:cell outer membrane"/>
    <property type="evidence" value="ECO:0007669"/>
    <property type="project" value="UniProtKB-SubCell"/>
</dbReference>
<evidence type="ECO:0000259" key="7">
    <source>
        <dbReference type="Pfam" id="PF07980"/>
    </source>
</evidence>
<accession>A0A521F0P0</accession>
<dbReference type="InterPro" id="IPR033985">
    <property type="entry name" value="SusD-like_N"/>
</dbReference>
<reference evidence="9 10" key="1">
    <citation type="submission" date="2017-05" db="EMBL/GenBank/DDBJ databases">
        <authorList>
            <person name="Varghese N."/>
            <person name="Submissions S."/>
        </authorList>
    </citation>
    <scope>NUCLEOTIDE SEQUENCE [LARGE SCALE GENOMIC DNA]</scope>
    <source>
        <strain evidence="9 10">DSM 21985</strain>
    </source>
</reference>
<evidence type="ECO:0000256" key="1">
    <source>
        <dbReference type="ARBA" id="ARBA00004442"/>
    </source>
</evidence>
<dbReference type="AlphaFoldDB" id="A0A521F0P0"/>
<name>A0A521F0P0_9BACT</name>
<evidence type="ECO:0000256" key="3">
    <source>
        <dbReference type="ARBA" id="ARBA00022729"/>
    </source>
</evidence>
<keyword evidence="5" id="KW-0998">Cell outer membrane</keyword>
<dbReference type="Pfam" id="PF14322">
    <property type="entry name" value="SusD-like_3"/>
    <property type="match status" value="1"/>
</dbReference>
<feature type="chain" id="PRO_5021766745" evidence="6">
    <location>
        <begin position="32"/>
        <end position="505"/>
    </location>
</feature>
<evidence type="ECO:0000259" key="8">
    <source>
        <dbReference type="Pfam" id="PF14322"/>
    </source>
</evidence>
<evidence type="ECO:0000313" key="10">
    <source>
        <dbReference type="Proteomes" id="UP000317557"/>
    </source>
</evidence>
<evidence type="ECO:0000256" key="6">
    <source>
        <dbReference type="SAM" id="SignalP"/>
    </source>
</evidence>
<dbReference type="Gene3D" id="1.25.40.390">
    <property type="match status" value="1"/>
</dbReference>
<protein>
    <submittedName>
        <fullName evidence="9">Starch-binding associating with outer membrane</fullName>
    </submittedName>
</protein>
<organism evidence="9 10">
    <name type="scientific">Gracilimonas mengyeensis</name>
    <dbReference type="NCBI Taxonomy" id="1302730"/>
    <lineage>
        <taxon>Bacteria</taxon>
        <taxon>Pseudomonadati</taxon>
        <taxon>Balneolota</taxon>
        <taxon>Balneolia</taxon>
        <taxon>Balneolales</taxon>
        <taxon>Balneolaceae</taxon>
        <taxon>Gracilimonas</taxon>
    </lineage>
</organism>
<comment type="subcellular location">
    <subcellularLocation>
        <location evidence="1">Cell outer membrane</location>
    </subcellularLocation>
</comment>
<proteinExistence type="inferred from homology"/>